<dbReference type="OrthoDB" id="7210206at2"/>
<dbReference type="KEGG" id="phb:HYN04_04480"/>
<organism evidence="1 2">
    <name type="scientific">Phenylobacterium parvum</name>
    <dbReference type="NCBI Taxonomy" id="2201350"/>
    <lineage>
        <taxon>Bacteria</taxon>
        <taxon>Pseudomonadati</taxon>
        <taxon>Pseudomonadota</taxon>
        <taxon>Alphaproteobacteria</taxon>
        <taxon>Caulobacterales</taxon>
        <taxon>Caulobacteraceae</taxon>
        <taxon>Phenylobacterium</taxon>
    </lineage>
</organism>
<protein>
    <submittedName>
        <fullName evidence="1">Uncharacterized protein</fullName>
    </submittedName>
</protein>
<name>A0A2Z3HW99_9CAUL</name>
<proteinExistence type="predicted"/>
<evidence type="ECO:0000313" key="2">
    <source>
        <dbReference type="Proteomes" id="UP000247763"/>
    </source>
</evidence>
<gene>
    <name evidence="1" type="ORF">HYN04_04480</name>
</gene>
<keyword evidence="2" id="KW-1185">Reference proteome</keyword>
<reference evidence="2" key="1">
    <citation type="submission" date="2018-05" db="EMBL/GenBank/DDBJ databases">
        <title>Genome sequencing of Phenylobacterium sp. HYN0004.</title>
        <authorList>
            <person name="Yi H."/>
            <person name="Baek C."/>
        </authorList>
    </citation>
    <scope>NUCLEOTIDE SEQUENCE [LARGE SCALE GENOMIC DNA]</scope>
    <source>
        <strain evidence="2">HYN0004</strain>
    </source>
</reference>
<dbReference type="AlphaFoldDB" id="A0A2Z3HW99"/>
<dbReference type="RefSeq" id="WP_110449648.1">
    <property type="nucleotide sequence ID" value="NZ_CP029479.1"/>
</dbReference>
<sequence length="196" mass="19545">MPSSATPSLRLEMQAAGENLNTWGAPKLNTVIALIDFAIAGWTAVNLTGNAVLTSANFAPDQARAAMLKFTGQGGCTVTLPSVSKRYDVVNATAGTLTLTTGAGQAAVLGPGDAGPVTCDGVNVLGAQIGGRSLKAYVDAQAWAGQSGNLPGQEGAAGLPLVSDGQAPRWAPLSAAAISDFDRRAAALALSLAAAL</sequence>
<dbReference type="Proteomes" id="UP000247763">
    <property type="component" value="Chromosome"/>
</dbReference>
<accession>A0A2Z3HW99</accession>
<dbReference type="EMBL" id="CP029479">
    <property type="protein sequence ID" value="AWM77079.1"/>
    <property type="molecule type" value="Genomic_DNA"/>
</dbReference>
<evidence type="ECO:0000313" key="1">
    <source>
        <dbReference type="EMBL" id="AWM77079.1"/>
    </source>
</evidence>